<protein>
    <submittedName>
        <fullName evidence="1">Uncharacterized protein</fullName>
    </submittedName>
</protein>
<name>A0A4Q1JJF2_9BACT</name>
<accession>A0A4Q1JJF2</accession>
<reference evidence="1 2" key="1">
    <citation type="submission" date="2019-01" db="EMBL/GenBank/DDBJ databases">
        <title>Ancylomarina salipaludis sp. nov., isolated from a salt marsh.</title>
        <authorList>
            <person name="Yoon J.-H."/>
        </authorList>
    </citation>
    <scope>NUCLEOTIDE SEQUENCE [LARGE SCALE GENOMIC DNA]</scope>
    <source>
        <strain evidence="1 2">SHSM-M15</strain>
    </source>
</reference>
<sequence length="137" mass="14909">MENLKNGLPIIISDDIHFSCFGGVAKGNIIIDVHDKGTTEFPTTVKANTNLGSGTVSIILKGNEKITKKVSGVKIEIEVSKWNCTPTELSFHLKATAKKSFLSSTIVDKTLRGVRYDNQKFEAKLTQAVKEAESVNA</sequence>
<dbReference type="AlphaFoldDB" id="A0A4Q1JJF2"/>
<dbReference type="RefSeq" id="WP_129255222.1">
    <property type="nucleotide sequence ID" value="NZ_SAXA01000013.1"/>
</dbReference>
<keyword evidence="2" id="KW-1185">Reference proteome</keyword>
<gene>
    <name evidence="1" type="ORF">EO244_13565</name>
</gene>
<comment type="caution">
    <text evidence="1">The sequence shown here is derived from an EMBL/GenBank/DDBJ whole genome shotgun (WGS) entry which is preliminary data.</text>
</comment>
<dbReference type="OrthoDB" id="1119230at2"/>
<dbReference type="EMBL" id="SAXA01000013">
    <property type="protein sequence ID" value="RXQ90425.1"/>
    <property type="molecule type" value="Genomic_DNA"/>
</dbReference>
<evidence type="ECO:0000313" key="1">
    <source>
        <dbReference type="EMBL" id="RXQ90425.1"/>
    </source>
</evidence>
<proteinExistence type="predicted"/>
<organism evidence="1 2">
    <name type="scientific">Ancylomarina salipaludis</name>
    <dbReference type="NCBI Taxonomy" id="2501299"/>
    <lineage>
        <taxon>Bacteria</taxon>
        <taxon>Pseudomonadati</taxon>
        <taxon>Bacteroidota</taxon>
        <taxon>Bacteroidia</taxon>
        <taxon>Marinilabiliales</taxon>
        <taxon>Marinifilaceae</taxon>
        <taxon>Ancylomarina</taxon>
    </lineage>
</organism>
<evidence type="ECO:0000313" key="2">
    <source>
        <dbReference type="Proteomes" id="UP000289703"/>
    </source>
</evidence>
<dbReference type="Proteomes" id="UP000289703">
    <property type="component" value="Unassembled WGS sequence"/>
</dbReference>